<reference evidence="1 2" key="1">
    <citation type="journal article" date="2024" name="bioRxiv">
        <title>A reference genome for Trichogramma kaykai: A tiny desert-dwelling parasitoid wasp with competing sex-ratio distorters.</title>
        <authorList>
            <person name="Culotta J."/>
            <person name="Lindsey A.R."/>
        </authorList>
    </citation>
    <scope>NUCLEOTIDE SEQUENCE [LARGE SCALE GENOMIC DNA]</scope>
    <source>
        <strain evidence="1 2">KSX58</strain>
    </source>
</reference>
<protein>
    <submittedName>
        <fullName evidence="1">Uncharacterized protein</fullName>
    </submittedName>
</protein>
<dbReference type="AlphaFoldDB" id="A0ABD2VVI8"/>
<sequence>MRNKKKLITRISREDSYYLMRLLNQFNADMYAYTAPTIRSVITYVNNGCPGACRLNSSSDLSLEFCSRARDVLIISRYNTEDRRLCTERSL</sequence>
<name>A0ABD2VVI8_9HYME</name>
<comment type="caution">
    <text evidence="1">The sequence shown here is derived from an EMBL/GenBank/DDBJ whole genome shotgun (WGS) entry which is preliminary data.</text>
</comment>
<dbReference type="Proteomes" id="UP001627154">
    <property type="component" value="Unassembled WGS sequence"/>
</dbReference>
<accession>A0ABD2VVI8</accession>
<evidence type="ECO:0000313" key="1">
    <source>
        <dbReference type="EMBL" id="KAL3384417.1"/>
    </source>
</evidence>
<proteinExistence type="predicted"/>
<organism evidence="1 2">
    <name type="scientific">Trichogramma kaykai</name>
    <dbReference type="NCBI Taxonomy" id="54128"/>
    <lineage>
        <taxon>Eukaryota</taxon>
        <taxon>Metazoa</taxon>
        <taxon>Ecdysozoa</taxon>
        <taxon>Arthropoda</taxon>
        <taxon>Hexapoda</taxon>
        <taxon>Insecta</taxon>
        <taxon>Pterygota</taxon>
        <taxon>Neoptera</taxon>
        <taxon>Endopterygota</taxon>
        <taxon>Hymenoptera</taxon>
        <taxon>Apocrita</taxon>
        <taxon>Proctotrupomorpha</taxon>
        <taxon>Chalcidoidea</taxon>
        <taxon>Trichogrammatidae</taxon>
        <taxon>Trichogramma</taxon>
    </lineage>
</organism>
<dbReference type="EMBL" id="JBJJXI010000173">
    <property type="protein sequence ID" value="KAL3384417.1"/>
    <property type="molecule type" value="Genomic_DNA"/>
</dbReference>
<keyword evidence="2" id="KW-1185">Reference proteome</keyword>
<gene>
    <name evidence="1" type="ORF">TKK_019815</name>
</gene>
<evidence type="ECO:0000313" key="2">
    <source>
        <dbReference type="Proteomes" id="UP001627154"/>
    </source>
</evidence>